<dbReference type="OrthoDB" id="9816550at2"/>
<keyword evidence="3 4" id="KW-0326">Glycosidase</keyword>
<gene>
    <name evidence="10" type="ORF">DX873_05255</name>
</gene>
<dbReference type="InterPro" id="IPR016714">
    <property type="entry name" value="MANB/E"/>
</dbReference>
<organism evidence="10 11">
    <name type="scientific">Flagellimonas nanhaiensis</name>
    <dbReference type="NCBI Taxonomy" id="2292706"/>
    <lineage>
        <taxon>Bacteria</taxon>
        <taxon>Pseudomonadati</taxon>
        <taxon>Bacteroidota</taxon>
        <taxon>Flavobacteriia</taxon>
        <taxon>Flavobacteriales</taxon>
        <taxon>Flavobacteriaceae</taxon>
        <taxon>Flagellimonas</taxon>
    </lineage>
</organism>
<feature type="active site" description="Proton donor" evidence="5 8">
    <location>
        <position position="200"/>
    </location>
</feature>
<dbReference type="SUPFAM" id="SSF51445">
    <property type="entry name" value="(Trans)glycosidases"/>
    <property type="match status" value="1"/>
</dbReference>
<feature type="active site" description="Nucleophile" evidence="5 8">
    <location>
        <position position="305"/>
    </location>
</feature>
<dbReference type="PANTHER" id="PTHR40079">
    <property type="entry name" value="MANNAN ENDO-1,4-BETA-MANNOSIDASE E-RELATED"/>
    <property type="match status" value="1"/>
</dbReference>
<evidence type="ECO:0000256" key="2">
    <source>
        <dbReference type="ARBA" id="ARBA00022801"/>
    </source>
</evidence>
<protein>
    <recommendedName>
        <fullName evidence="4">Mannan endo-1,4-beta-mannosidase</fullName>
        <ecNumber evidence="4">3.2.1.78</ecNumber>
    </recommendedName>
</protein>
<dbReference type="PRINTS" id="PR00739">
    <property type="entry name" value="GLHYDRLASE26"/>
</dbReference>
<dbReference type="PANTHER" id="PTHR40079:SF4">
    <property type="entry name" value="GH26 DOMAIN-CONTAINING PROTEIN-RELATED"/>
    <property type="match status" value="1"/>
</dbReference>
<evidence type="ECO:0000256" key="6">
    <source>
        <dbReference type="PIRSR" id="PIRSR018168-2"/>
    </source>
</evidence>
<evidence type="ECO:0000256" key="8">
    <source>
        <dbReference type="PROSITE-ProRule" id="PRU01100"/>
    </source>
</evidence>
<evidence type="ECO:0000256" key="4">
    <source>
        <dbReference type="PIRNR" id="PIRNR018168"/>
    </source>
</evidence>
<evidence type="ECO:0000313" key="10">
    <source>
        <dbReference type="EMBL" id="RDY61567.1"/>
    </source>
</evidence>
<dbReference type="PROSITE" id="PS51764">
    <property type="entry name" value="GH26"/>
    <property type="match status" value="1"/>
</dbReference>
<dbReference type="GO" id="GO:0005576">
    <property type="term" value="C:extracellular region"/>
    <property type="evidence" value="ECO:0007669"/>
    <property type="project" value="UniProtKB-SubCell"/>
</dbReference>
<dbReference type="InterPro" id="IPR000805">
    <property type="entry name" value="Glyco_hydro_26"/>
</dbReference>
<dbReference type="Proteomes" id="UP000261828">
    <property type="component" value="Unassembled WGS sequence"/>
</dbReference>
<keyword evidence="4" id="KW-0964">Secreted</keyword>
<comment type="subcellular location">
    <subcellularLocation>
        <location evidence="4">Secreted</location>
    </subcellularLocation>
</comment>
<dbReference type="EC" id="3.2.1.78" evidence="4"/>
<evidence type="ECO:0000256" key="5">
    <source>
        <dbReference type="PIRSR" id="PIRSR018168-1"/>
    </source>
</evidence>
<comment type="catalytic activity">
    <reaction evidence="4">
        <text>Random hydrolysis of (1-&gt;4)-beta-D-mannosidic linkages in mannans, galactomannans and glucomannans.</text>
        <dbReference type="EC" id="3.2.1.78"/>
    </reaction>
</comment>
<dbReference type="EMBL" id="QTJX01000001">
    <property type="protein sequence ID" value="RDY61567.1"/>
    <property type="molecule type" value="Genomic_DNA"/>
</dbReference>
<keyword evidence="2 4" id="KW-0378">Hydrolase</keyword>
<evidence type="ECO:0000256" key="7">
    <source>
        <dbReference type="PIRSR" id="PIRSR018168-3"/>
    </source>
</evidence>
<dbReference type="GO" id="GO:0016985">
    <property type="term" value="F:mannan endo-1,4-beta-mannosidase activity"/>
    <property type="evidence" value="ECO:0007669"/>
    <property type="project" value="UniProtKB-UniRule"/>
</dbReference>
<dbReference type="PROSITE" id="PS51257">
    <property type="entry name" value="PROKAR_LIPOPROTEIN"/>
    <property type="match status" value="1"/>
</dbReference>
<sequence length="378" mass="44000">MSFKIYSRKILILPMVLIWVCSCKPLYNEVYTKPDLVDAKPSRTTKKLHKKLFFSSKKGILLGHQDSPGYGIGWKYNVGSKIFESDVQKTTGDFPAVYGFDLGHIEHGLRNNLDSLSFKAIQEVIIEAYSKKGIITISWHLDNPVTDGDSWDVEPAVDQILRNQEVWKKYEDWVGQLANFIKSLKYRGRPIPIVLRPFHEMNGDWFWWGEASCSVQDYISLWRKTVTLLRDHHDLNQILYTYSPNIVDSEETYLEYYPGDEYVDILGIDIYDHNDSDEYIENLQGNIKILKKIAADKNKLYAFTETGFEKIPNEEWFTQVLYPQIGSSGIAWVLFWRNANKTHHYVPYPGHVSGTDFLRFSKFPEILLLRDLQASKKY</sequence>
<evidence type="ECO:0000313" key="11">
    <source>
        <dbReference type="Proteomes" id="UP000261828"/>
    </source>
</evidence>
<proteinExistence type="inferred from homology"/>
<dbReference type="AlphaFoldDB" id="A0A371JUV7"/>
<keyword evidence="4" id="KW-0119">Carbohydrate metabolism</keyword>
<dbReference type="GO" id="GO:0006080">
    <property type="term" value="P:substituted mannan metabolic process"/>
    <property type="evidence" value="ECO:0007669"/>
    <property type="project" value="UniProtKB-UniRule"/>
</dbReference>
<feature type="binding site" evidence="6">
    <location>
        <position position="205"/>
    </location>
    <ligand>
        <name>substrate</name>
    </ligand>
</feature>
<dbReference type="Pfam" id="PF02156">
    <property type="entry name" value="Glyco_hydro_26"/>
    <property type="match status" value="1"/>
</dbReference>
<keyword evidence="11" id="KW-1185">Reference proteome</keyword>
<dbReference type="InterPro" id="IPR017853">
    <property type="entry name" value="GH"/>
</dbReference>
<dbReference type="PIRSF" id="PIRSF018168">
    <property type="entry name" value="Mannan-1_4-beta-mannosidase"/>
    <property type="match status" value="1"/>
</dbReference>
<dbReference type="InterPro" id="IPR022790">
    <property type="entry name" value="GH26_dom"/>
</dbReference>
<comment type="caution">
    <text evidence="10">The sequence shown here is derived from an EMBL/GenBank/DDBJ whole genome shotgun (WGS) entry which is preliminary data.</text>
</comment>
<dbReference type="Gene3D" id="3.20.20.80">
    <property type="entry name" value="Glycosidases"/>
    <property type="match status" value="1"/>
</dbReference>
<feature type="domain" description="GH26" evidence="9">
    <location>
        <begin position="43"/>
        <end position="370"/>
    </location>
</feature>
<dbReference type="RefSeq" id="WP_116183447.1">
    <property type="nucleotide sequence ID" value="NZ_QTJX01000001.1"/>
</dbReference>
<feature type="site" description="Plays an important role in maintaining the position of the catalytic nucleophile" evidence="7">
    <location>
        <position position="199"/>
    </location>
</feature>
<evidence type="ECO:0000256" key="3">
    <source>
        <dbReference type="ARBA" id="ARBA00023295"/>
    </source>
</evidence>
<evidence type="ECO:0000256" key="1">
    <source>
        <dbReference type="ARBA" id="ARBA00007754"/>
    </source>
</evidence>
<feature type="binding site" evidence="6">
    <location>
        <position position="140"/>
    </location>
    <ligand>
        <name>substrate</name>
    </ligand>
</feature>
<feature type="binding site" evidence="6">
    <location>
        <position position="271"/>
    </location>
    <ligand>
        <name>substrate</name>
    </ligand>
</feature>
<evidence type="ECO:0000259" key="9">
    <source>
        <dbReference type="PROSITE" id="PS51764"/>
    </source>
</evidence>
<reference evidence="10 11" key="1">
    <citation type="submission" date="2018-08" db="EMBL/GenBank/DDBJ databases">
        <title>Muricauda nanhaiensis sp. nov., isolated from seawater of the South China Sea.</title>
        <authorList>
            <person name="Dang Y."/>
        </authorList>
    </citation>
    <scope>NUCLEOTIDE SEQUENCE [LARGE SCALE GENOMIC DNA]</scope>
    <source>
        <strain evidence="10 11">SM1704</strain>
    </source>
</reference>
<accession>A0A371JUV7</accession>
<comment type="similarity">
    <text evidence="1 4 8">Belongs to the glycosyl hydrolase 26 family.</text>
</comment>
<name>A0A371JUV7_9FLAO</name>